<feature type="transmembrane region" description="Helical" evidence="5">
    <location>
        <begin position="164"/>
        <end position="186"/>
    </location>
</feature>
<reference evidence="7 8" key="1">
    <citation type="submission" date="2018-08" db="EMBL/GenBank/DDBJ databases">
        <title>Draft genome of the lignicolous fungus Coniochaeta pulveracea.</title>
        <authorList>
            <person name="Borstlap C.J."/>
            <person name="De Witt R.N."/>
            <person name="Botha A."/>
            <person name="Volschenk H."/>
        </authorList>
    </citation>
    <scope>NUCLEOTIDE SEQUENCE [LARGE SCALE GENOMIC DNA]</scope>
    <source>
        <strain evidence="7 8">CAB683</strain>
    </source>
</reference>
<gene>
    <name evidence="7" type="ORF">DL546_002534</name>
</gene>
<dbReference type="PANTHER" id="PTHR43341:SF20">
    <property type="entry name" value="AAT FAMILY AMINO ACID TRANSPORTER"/>
    <property type="match status" value="1"/>
</dbReference>
<evidence type="ECO:0000256" key="5">
    <source>
        <dbReference type="SAM" id="Phobius"/>
    </source>
</evidence>
<protein>
    <recommendedName>
        <fullName evidence="6">Amino acid permease/ SLC12A domain-containing protein</fullName>
    </recommendedName>
</protein>
<feature type="transmembrane region" description="Helical" evidence="5">
    <location>
        <begin position="456"/>
        <end position="474"/>
    </location>
</feature>
<name>A0A420Y0A1_9PEZI</name>
<keyword evidence="3 5" id="KW-1133">Transmembrane helix</keyword>
<evidence type="ECO:0000256" key="3">
    <source>
        <dbReference type="ARBA" id="ARBA00022989"/>
    </source>
</evidence>
<feature type="domain" description="Amino acid permease/ SLC12A" evidence="6">
    <location>
        <begin position="53"/>
        <end position="516"/>
    </location>
</feature>
<proteinExistence type="predicted"/>
<feature type="transmembrane region" description="Helical" evidence="5">
    <location>
        <begin position="131"/>
        <end position="158"/>
    </location>
</feature>
<dbReference type="Proteomes" id="UP000275385">
    <property type="component" value="Unassembled WGS sequence"/>
</dbReference>
<comment type="subcellular location">
    <subcellularLocation>
        <location evidence="1">Membrane</location>
        <topology evidence="1">Multi-pass membrane protein</topology>
    </subcellularLocation>
</comment>
<dbReference type="AlphaFoldDB" id="A0A420Y0A1"/>
<sequence length="559" mass="60303">MATSPVDKKPLPYDNAMDMDLKDDKEGIAAETSSIVDVDYRETGLKRTLKARHLNFISIGACIGTGIFLGTGGSLAKGGPLGLLMGFTLISTVVIAVMVQVCELTTFLPVSGGHIRLAGRFVDPALSAVMGWNYIACWTLILAAELSASAVLISYWIPSDQINPAAWIGIGTVVVLAFNIFGASIYGEAEFWFSSIKVTTICGLIILSIIISAGGGPDGEAIGFRYWHHPGPLVQYAGIEGTTGRFLGFFSVLTQASFSMIGTEMLALAAAETRNPRKVLPQCLRTVWVRIVAFYVLAVFAIGIIVSSDNDRLGSSSTAAASPFVIAIENAGIRVLPSIINAAILTSALSAGCSDLYTSSRSLYSLAQKHHAPAIFARTTMNGVPHYAVLACWLVGCLAYLASSSGSLVVFNFLVNLTALSGILTWVAISITYLRFRSGMAAQGIPRTSLPWTSRLALPGAYWTLLVIGIVTIFSGWEVFRPGKWDTAGFFSNYLPIAWCVVGYVFFKLLWKTKIVSVAEMDFVTGLQEIEDDARLWDEEEKASKSDDTLWNKLTGWFI</sequence>
<dbReference type="EMBL" id="QVQW01000076">
    <property type="protein sequence ID" value="RKU41362.1"/>
    <property type="molecule type" value="Genomic_DNA"/>
</dbReference>
<dbReference type="InterPro" id="IPR004841">
    <property type="entry name" value="AA-permease/SLC12A_dom"/>
</dbReference>
<evidence type="ECO:0000256" key="1">
    <source>
        <dbReference type="ARBA" id="ARBA00004141"/>
    </source>
</evidence>
<feature type="transmembrane region" description="Helical" evidence="5">
    <location>
        <begin position="339"/>
        <end position="358"/>
    </location>
</feature>
<evidence type="ECO:0000256" key="2">
    <source>
        <dbReference type="ARBA" id="ARBA00022692"/>
    </source>
</evidence>
<feature type="transmembrane region" description="Helical" evidence="5">
    <location>
        <begin position="379"/>
        <end position="401"/>
    </location>
</feature>
<dbReference type="Gene3D" id="1.20.1740.10">
    <property type="entry name" value="Amino acid/polyamine transporter I"/>
    <property type="match status" value="1"/>
</dbReference>
<evidence type="ECO:0000256" key="4">
    <source>
        <dbReference type="ARBA" id="ARBA00023136"/>
    </source>
</evidence>
<keyword evidence="4 5" id="KW-0472">Membrane</keyword>
<dbReference type="OrthoDB" id="3900342at2759"/>
<feature type="transmembrane region" description="Helical" evidence="5">
    <location>
        <begin position="494"/>
        <end position="511"/>
    </location>
</feature>
<feature type="transmembrane region" description="Helical" evidence="5">
    <location>
        <begin position="413"/>
        <end position="436"/>
    </location>
</feature>
<dbReference type="PIRSF" id="PIRSF006060">
    <property type="entry name" value="AA_transporter"/>
    <property type="match status" value="1"/>
</dbReference>
<comment type="caution">
    <text evidence="7">The sequence shown here is derived from an EMBL/GenBank/DDBJ whole genome shotgun (WGS) entry which is preliminary data.</text>
</comment>
<feature type="transmembrane region" description="Helical" evidence="5">
    <location>
        <begin position="82"/>
        <end position="110"/>
    </location>
</feature>
<keyword evidence="8" id="KW-1185">Reference proteome</keyword>
<feature type="transmembrane region" description="Helical" evidence="5">
    <location>
        <begin position="287"/>
        <end position="306"/>
    </location>
</feature>
<evidence type="ECO:0000313" key="8">
    <source>
        <dbReference type="Proteomes" id="UP000275385"/>
    </source>
</evidence>
<dbReference type="GO" id="GO:0015171">
    <property type="term" value="F:amino acid transmembrane transporter activity"/>
    <property type="evidence" value="ECO:0007669"/>
    <property type="project" value="TreeGrafter"/>
</dbReference>
<keyword evidence="2 5" id="KW-0812">Transmembrane</keyword>
<dbReference type="Pfam" id="PF00324">
    <property type="entry name" value="AA_permease"/>
    <property type="match status" value="1"/>
</dbReference>
<dbReference type="FunFam" id="1.20.1740.10:FF:000111">
    <property type="entry name" value="Probable general amino acid permease"/>
    <property type="match status" value="1"/>
</dbReference>
<dbReference type="InterPro" id="IPR050524">
    <property type="entry name" value="APC_YAT"/>
</dbReference>
<dbReference type="PANTHER" id="PTHR43341">
    <property type="entry name" value="AMINO ACID PERMEASE"/>
    <property type="match status" value="1"/>
</dbReference>
<feature type="transmembrane region" description="Helical" evidence="5">
    <location>
        <begin position="54"/>
        <end position="76"/>
    </location>
</feature>
<accession>A0A420Y0A1</accession>
<dbReference type="GO" id="GO:0016020">
    <property type="term" value="C:membrane"/>
    <property type="evidence" value="ECO:0007669"/>
    <property type="project" value="UniProtKB-SubCell"/>
</dbReference>
<organism evidence="7 8">
    <name type="scientific">Coniochaeta pulveracea</name>
    <dbReference type="NCBI Taxonomy" id="177199"/>
    <lineage>
        <taxon>Eukaryota</taxon>
        <taxon>Fungi</taxon>
        <taxon>Dikarya</taxon>
        <taxon>Ascomycota</taxon>
        <taxon>Pezizomycotina</taxon>
        <taxon>Sordariomycetes</taxon>
        <taxon>Sordariomycetidae</taxon>
        <taxon>Coniochaetales</taxon>
        <taxon>Coniochaetaceae</taxon>
        <taxon>Coniochaeta</taxon>
    </lineage>
</organism>
<dbReference type="STRING" id="177199.A0A420Y0A1"/>
<evidence type="ECO:0000313" key="7">
    <source>
        <dbReference type="EMBL" id="RKU41362.1"/>
    </source>
</evidence>
<feature type="transmembrane region" description="Helical" evidence="5">
    <location>
        <begin position="246"/>
        <end position="267"/>
    </location>
</feature>
<evidence type="ECO:0000259" key="6">
    <source>
        <dbReference type="Pfam" id="PF00324"/>
    </source>
</evidence>
<feature type="transmembrane region" description="Helical" evidence="5">
    <location>
        <begin position="198"/>
        <end position="216"/>
    </location>
</feature>